<dbReference type="AlphaFoldDB" id="A0A6H5IP88"/>
<gene>
    <name evidence="1" type="ORF">TBRA_LOCUS11093</name>
</gene>
<reference evidence="1 2" key="1">
    <citation type="submission" date="2020-02" db="EMBL/GenBank/DDBJ databases">
        <authorList>
            <person name="Ferguson B K."/>
        </authorList>
    </citation>
    <scope>NUCLEOTIDE SEQUENCE [LARGE SCALE GENOMIC DNA]</scope>
</reference>
<dbReference type="Proteomes" id="UP000479190">
    <property type="component" value="Unassembled WGS sequence"/>
</dbReference>
<name>A0A6H5IP88_9HYME</name>
<protein>
    <submittedName>
        <fullName evidence="1">Uncharacterized protein</fullName>
    </submittedName>
</protein>
<dbReference type="OrthoDB" id="7635312at2759"/>
<dbReference type="EMBL" id="CADCXV010000954">
    <property type="protein sequence ID" value="CAB0039348.1"/>
    <property type="molecule type" value="Genomic_DNA"/>
</dbReference>
<sequence length="221" mass="26319">MKILQFPKDTSCVAKFHNDRRLDDLNKFLYLRDCLEGFASNKTALYDANADNYNKAWQMLVNEYEKKRRLIAKHYDGILDIPTIEIANSEELTDLVDKTRQHLDMLASLKVDAVHHELHHAGIQSTLCTLRHRFWLLDSKNQKGRTRTCTSADCKCYADFFDTNDARDYKYYVDFLQHERCSRLQVLCRFFCNTNNARDYKYYVDFLQHERCSRLQVLCRF</sequence>
<proteinExistence type="predicted"/>
<organism evidence="1 2">
    <name type="scientific">Trichogramma brassicae</name>
    <dbReference type="NCBI Taxonomy" id="86971"/>
    <lineage>
        <taxon>Eukaryota</taxon>
        <taxon>Metazoa</taxon>
        <taxon>Ecdysozoa</taxon>
        <taxon>Arthropoda</taxon>
        <taxon>Hexapoda</taxon>
        <taxon>Insecta</taxon>
        <taxon>Pterygota</taxon>
        <taxon>Neoptera</taxon>
        <taxon>Endopterygota</taxon>
        <taxon>Hymenoptera</taxon>
        <taxon>Apocrita</taxon>
        <taxon>Proctotrupomorpha</taxon>
        <taxon>Chalcidoidea</taxon>
        <taxon>Trichogrammatidae</taxon>
        <taxon>Trichogramma</taxon>
    </lineage>
</organism>
<dbReference type="InterPro" id="IPR005312">
    <property type="entry name" value="DUF1759"/>
</dbReference>
<keyword evidence="2" id="KW-1185">Reference proteome</keyword>
<evidence type="ECO:0000313" key="2">
    <source>
        <dbReference type="Proteomes" id="UP000479190"/>
    </source>
</evidence>
<accession>A0A6H5IP88</accession>
<dbReference type="Pfam" id="PF03564">
    <property type="entry name" value="DUF1759"/>
    <property type="match status" value="1"/>
</dbReference>
<evidence type="ECO:0000313" key="1">
    <source>
        <dbReference type="EMBL" id="CAB0039348.1"/>
    </source>
</evidence>